<evidence type="ECO:0000256" key="1">
    <source>
        <dbReference type="SAM" id="Phobius"/>
    </source>
</evidence>
<protein>
    <recommendedName>
        <fullName evidence="4">Pilin</fullName>
    </recommendedName>
</protein>
<dbReference type="EMBL" id="LCAO01000023">
    <property type="protein sequence ID" value="KKR91098.1"/>
    <property type="molecule type" value="Genomic_DNA"/>
</dbReference>
<dbReference type="AlphaFoldDB" id="A0A0G0UQU2"/>
<dbReference type="Gene3D" id="3.30.700.10">
    <property type="entry name" value="Glycoprotein, Type 4 Pilin"/>
    <property type="match status" value="1"/>
</dbReference>
<evidence type="ECO:0000313" key="2">
    <source>
        <dbReference type="EMBL" id="KKR91098.1"/>
    </source>
</evidence>
<comment type="caution">
    <text evidence="2">The sequence shown here is derived from an EMBL/GenBank/DDBJ whole genome shotgun (WGS) entry which is preliminary data.</text>
</comment>
<organism evidence="2 3">
    <name type="scientific">Candidatus Woesebacteria bacterium GW2011_GWA1_41_13b</name>
    <dbReference type="NCBI Taxonomy" id="1618555"/>
    <lineage>
        <taxon>Bacteria</taxon>
        <taxon>Candidatus Woeseibacteriota</taxon>
    </lineage>
</organism>
<dbReference type="InterPro" id="IPR045584">
    <property type="entry name" value="Pilin-like"/>
</dbReference>
<keyword evidence="1" id="KW-0472">Membrane</keyword>
<dbReference type="Pfam" id="PF07963">
    <property type="entry name" value="N_methyl"/>
    <property type="match status" value="1"/>
</dbReference>
<sequence length="165" mass="16843">MNFTAQSKRGFTLIELLIVVTIIAILAVTVFVALNPAQRLSDTKDARRSTDVDTILNAIHQSIVDNKGTLPSNLTLGGAEKQLGTGASGCDIDTGGCSVAGASDCTNLLTGTQNLSKYLASMPVDPAGGTTYTSVKTGYSAVVNSDGIVTVKACGAEGSTISASR</sequence>
<name>A0A0G0UQU2_9BACT</name>
<dbReference type="InterPro" id="IPR012902">
    <property type="entry name" value="N_methyl_site"/>
</dbReference>
<feature type="transmembrane region" description="Helical" evidence="1">
    <location>
        <begin position="12"/>
        <end position="34"/>
    </location>
</feature>
<dbReference type="Proteomes" id="UP000034676">
    <property type="component" value="Unassembled WGS sequence"/>
</dbReference>
<dbReference type="SUPFAM" id="SSF54523">
    <property type="entry name" value="Pili subunits"/>
    <property type="match status" value="1"/>
</dbReference>
<gene>
    <name evidence="2" type="ORF">UU42_C0023G0001</name>
</gene>
<reference evidence="2 3" key="1">
    <citation type="journal article" date="2015" name="Nature">
        <title>rRNA introns, odd ribosomes, and small enigmatic genomes across a large radiation of phyla.</title>
        <authorList>
            <person name="Brown C.T."/>
            <person name="Hug L.A."/>
            <person name="Thomas B.C."/>
            <person name="Sharon I."/>
            <person name="Castelle C.J."/>
            <person name="Singh A."/>
            <person name="Wilkins M.J."/>
            <person name="Williams K.H."/>
            <person name="Banfield J.F."/>
        </authorList>
    </citation>
    <scope>NUCLEOTIDE SEQUENCE [LARGE SCALE GENOMIC DNA]</scope>
</reference>
<proteinExistence type="predicted"/>
<accession>A0A0G0UQU2</accession>
<evidence type="ECO:0008006" key="4">
    <source>
        <dbReference type="Google" id="ProtNLM"/>
    </source>
</evidence>
<keyword evidence="1" id="KW-0812">Transmembrane</keyword>
<keyword evidence="1" id="KW-1133">Transmembrane helix</keyword>
<evidence type="ECO:0000313" key="3">
    <source>
        <dbReference type="Proteomes" id="UP000034676"/>
    </source>
</evidence>
<dbReference type="NCBIfam" id="TIGR02532">
    <property type="entry name" value="IV_pilin_GFxxxE"/>
    <property type="match status" value="1"/>
</dbReference>
<dbReference type="PROSITE" id="PS00409">
    <property type="entry name" value="PROKAR_NTER_METHYL"/>
    <property type="match status" value="1"/>
</dbReference>